<feature type="signal peptide" evidence="1">
    <location>
        <begin position="1"/>
        <end position="28"/>
    </location>
</feature>
<evidence type="ECO:0008006" key="4">
    <source>
        <dbReference type="Google" id="ProtNLM"/>
    </source>
</evidence>
<organism evidence="2 3">
    <name type="scientific">Taishania pollutisoli</name>
    <dbReference type="NCBI Taxonomy" id="2766479"/>
    <lineage>
        <taxon>Bacteria</taxon>
        <taxon>Pseudomonadati</taxon>
        <taxon>Bacteroidota</taxon>
        <taxon>Flavobacteriia</taxon>
        <taxon>Flavobacteriales</taxon>
        <taxon>Crocinitomicaceae</taxon>
        <taxon>Taishania</taxon>
    </lineage>
</organism>
<comment type="caution">
    <text evidence="2">The sequence shown here is derived from an EMBL/GenBank/DDBJ whole genome shotgun (WGS) entry which is preliminary data.</text>
</comment>
<evidence type="ECO:0000313" key="2">
    <source>
        <dbReference type="EMBL" id="MBC9813311.1"/>
    </source>
</evidence>
<dbReference type="AlphaFoldDB" id="A0A8J6PK64"/>
<accession>A0A8J6PK64</accession>
<sequence>MIKKKEVIIKRLLLVVLTIPFVSCSQQGDSVTINRPDSLTADTIPITAFYNPDYYNRFHNQWVQLESGLEYIEKDAPKKASVGDSRISILKINPEKFKFELLSASQFDSTSLCVNDWAEKFNLHVVINAGMYDLRRQLSSKGLLQNSLEYANNPKLYEGYNMIIAFNPLKENLPEFDIIDLKCTDISVVKRNYASLAQGMRMIDCSGNPMSWNKNPQWCSQLIVAKDQYQSIYFIFTRSPYSHNEMIDFMVNFEEPLLNAIYMEGGPQTSLFIDTKNDRIEKLGSYVSKTYATDKNAEFWGLPNVIGIRKK</sequence>
<proteinExistence type="predicted"/>
<gene>
    <name evidence="2" type="ORF">H9Y05_12605</name>
</gene>
<feature type="chain" id="PRO_5035180537" description="Phosphodiester glycosidase domain-containing protein" evidence="1">
    <location>
        <begin position="29"/>
        <end position="311"/>
    </location>
</feature>
<dbReference type="EMBL" id="JACVEL010000009">
    <property type="protein sequence ID" value="MBC9813311.1"/>
    <property type="molecule type" value="Genomic_DNA"/>
</dbReference>
<dbReference type="RefSeq" id="WP_163492650.1">
    <property type="nucleotide sequence ID" value="NZ_JACVEL010000009.1"/>
</dbReference>
<keyword evidence="3" id="KW-1185">Reference proteome</keyword>
<dbReference type="Proteomes" id="UP000652681">
    <property type="component" value="Unassembled WGS sequence"/>
</dbReference>
<evidence type="ECO:0000313" key="3">
    <source>
        <dbReference type="Proteomes" id="UP000652681"/>
    </source>
</evidence>
<name>A0A8J6PK64_9FLAO</name>
<evidence type="ECO:0000256" key="1">
    <source>
        <dbReference type="SAM" id="SignalP"/>
    </source>
</evidence>
<protein>
    <recommendedName>
        <fullName evidence="4">Phosphodiester glycosidase domain-containing protein</fullName>
    </recommendedName>
</protein>
<keyword evidence="1" id="KW-0732">Signal</keyword>
<reference evidence="2" key="1">
    <citation type="submission" date="2020-09" db="EMBL/GenBank/DDBJ databases">
        <title>Taishania pollutisoli gen. nov., sp. nov., Isolated from Tetrabromobisphenol A-Contaminated Soil.</title>
        <authorList>
            <person name="Chen Q."/>
        </authorList>
    </citation>
    <scope>NUCLEOTIDE SEQUENCE</scope>
    <source>
        <strain evidence="2">CZZ-1</strain>
    </source>
</reference>